<evidence type="ECO:0000313" key="1">
    <source>
        <dbReference type="EMBL" id="EER09843.1"/>
    </source>
</evidence>
<proteinExistence type="predicted"/>
<dbReference type="RefSeq" id="XP_002778048.1">
    <property type="nucleotide sequence ID" value="XM_002778002.1"/>
</dbReference>
<protein>
    <submittedName>
        <fullName evidence="1">Uncharacterized protein</fullName>
    </submittedName>
</protein>
<dbReference type="GeneID" id="9052782"/>
<organism evidence="2">
    <name type="scientific">Perkinsus marinus (strain ATCC 50983 / TXsc)</name>
    <dbReference type="NCBI Taxonomy" id="423536"/>
    <lineage>
        <taxon>Eukaryota</taxon>
        <taxon>Sar</taxon>
        <taxon>Alveolata</taxon>
        <taxon>Perkinsozoa</taxon>
        <taxon>Perkinsea</taxon>
        <taxon>Perkinsida</taxon>
        <taxon>Perkinsidae</taxon>
        <taxon>Perkinsus</taxon>
    </lineage>
</organism>
<evidence type="ECO:0000313" key="2">
    <source>
        <dbReference type="Proteomes" id="UP000007800"/>
    </source>
</evidence>
<accession>C5KZY5</accession>
<dbReference type="InParanoid" id="C5KZY5"/>
<keyword evidence="2" id="KW-1185">Reference proteome</keyword>
<dbReference type="AlphaFoldDB" id="C5KZY5"/>
<sequence length="146" mass="16128">MSAGGAPEDTSRRTSAKLVDDGFRGGATSTVAAMDARCSAVFDYDKLNELMRSICCTRVCKVTSEFCISLEPRPVKLSLRAADQFYFNHVPAGLVDKDHSMLFIEDREVLHIILAREEHPGFDFSGAEFNGNVPNAREFMGGVQYK</sequence>
<gene>
    <name evidence="1" type="ORF">Pmar_PMAR018485</name>
</gene>
<reference evidence="1 2" key="1">
    <citation type="submission" date="2008-07" db="EMBL/GenBank/DDBJ databases">
        <authorList>
            <person name="El-Sayed N."/>
            <person name="Caler E."/>
            <person name="Inman J."/>
            <person name="Amedeo P."/>
            <person name="Hass B."/>
            <person name="Wortman J."/>
        </authorList>
    </citation>
    <scope>NUCLEOTIDE SEQUENCE [LARGE SCALE GENOMIC DNA]</scope>
    <source>
        <strain evidence="2">ATCC 50983 / TXsc</strain>
    </source>
</reference>
<name>C5KZY5_PERM5</name>
<dbReference type="EMBL" id="GG677981">
    <property type="protein sequence ID" value="EER09843.1"/>
    <property type="molecule type" value="Genomic_DNA"/>
</dbReference>
<dbReference type="OrthoDB" id="515366at2759"/>
<dbReference type="Proteomes" id="UP000007800">
    <property type="component" value="Unassembled WGS sequence"/>
</dbReference>